<dbReference type="Proteomes" id="UP000023464">
    <property type="component" value="Unassembled WGS sequence"/>
</dbReference>
<evidence type="ECO:0000256" key="1">
    <source>
        <dbReference type="ARBA" id="ARBA00004418"/>
    </source>
</evidence>
<dbReference type="InterPro" id="IPR050555">
    <property type="entry name" value="Bact_Solute-Bind_Prot2"/>
</dbReference>
<reference evidence="9 10" key="1">
    <citation type="submission" date="2014-03" db="EMBL/GenBank/DDBJ databases">
        <title>Draft Genome of Photorhabdus luminescens BA1, an Egyptian Isolate.</title>
        <authorList>
            <person name="Ghazal S."/>
            <person name="Hurst S.G.IV."/>
            <person name="Morris K."/>
            <person name="Thomas K."/>
            <person name="Tisa L.S."/>
        </authorList>
    </citation>
    <scope>NUCLEOTIDE SEQUENCE [LARGE SCALE GENOMIC DNA]</scope>
    <source>
        <strain evidence="9 10">BA1</strain>
    </source>
</reference>
<sequence>MAKSEVVFLNRQVEFYDITVPLKPNNMERVMKTLILKKLALISLLSLACASWVHAAERIAFIPKLVGVGFFTSGGQGAVAAGKALGVNVTYDGPTEPSVAGQVQLINNFVNQGYDAIVVSAVSPDGLCPALKRAMQRGVKILTWDSDTSPECRSIYINQGTPTQLGGMLVDMAANQVQKKQAKIAFFYSSPTVTDQNQWVKEAKNKIAAEHPGWEIVTTQFGYNDATKSLQTAEGILKAWSDLDAIIAPDANALPAAAQAAENLKRQDVAIVGFSTPNVMRPYVERGTVKQFGLWDVVNQGKISIYVANELLKKGDLNVGDKLDIPDIGIVEVVPNRVQGYRYEAKGNGIVVLPERVIFTKDNINQYDF</sequence>
<dbReference type="GO" id="GO:0055085">
    <property type="term" value="P:transmembrane transport"/>
    <property type="evidence" value="ECO:0007669"/>
    <property type="project" value="UniProtKB-ARBA"/>
</dbReference>
<feature type="domain" description="Periplasmic binding protein" evidence="8">
    <location>
        <begin position="59"/>
        <end position="314"/>
    </location>
</feature>
<gene>
    <name evidence="9" type="ORF">BA1DRAFT_02245</name>
</gene>
<dbReference type="GO" id="GO:0043190">
    <property type="term" value="C:ATP-binding cassette (ABC) transporter complex"/>
    <property type="evidence" value="ECO:0007669"/>
    <property type="project" value="InterPro"/>
</dbReference>
<comment type="similarity">
    <text evidence="2">Belongs to the bacterial solute-binding protein 2 family.</text>
</comment>
<dbReference type="PANTHER" id="PTHR30036:SF7">
    <property type="entry name" value="ABC TRANSPORTER PERIPLASMIC-BINDING PROTEIN YPHF"/>
    <property type="match status" value="1"/>
</dbReference>
<protein>
    <recommendedName>
        <fullName evidence="4">Autoinducer 2-binding protein LsrB</fullName>
    </recommendedName>
</protein>
<dbReference type="InterPro" id="IPR028082">
    <property type="entry name" value="Peripla_BP_I"/>
</dbReference>
<organism evidence="9 10">
    <name type="scientific">Photorhabdus aegyptia</name>
    <dbReference type="NCBI Taxonomy" id="2805098"/>
    <lineage>
        <taxon>Bacteria</taxon>
        <taxon>Pseudomonadati</taxon>
        <taxon>Pseudomonadota</taxon>
        <taxon>Gammaproteobacteria</taxon>
        <taxon>Enterobacterales</taxon>
        <taxon>Morganellaceae</taxon>
        <taxon>Photorhabdus</taxon>
    </lineage>
</organism>
<accession>A0A022PI94</accession>
<evidence type="ECO:0000313" key="10">
    <source>
        <dbReference type="Proteomes" id="UP000023464"/>
    </source>
</evidence>
<comment type="subcellular location">
    <subcellularLocation>
        <location evidence="1">Periplasm</location>
    </subcellularLocation>
</comment>
<comment type="subunit">
    <text evidence="3">The complex is composed of two ATP-binding proteins (LsrA), two transmembrane proteins (LsrC and LsrD) and a solute-binding protein (LsrB).</text>
</comment>
<dbReference type="EMBL" id="JFGV01000029">
    <property type="protein sequence ID" value="EYU15259.1"/>
    <property type="molecule type" value="Genomic_DNA"/>
</dbReference>
<dbReference type="InterPro" id="IPR030159">
    <property type="entry name" value="LsrB"/>
</dbReference>
<evidence type="ECO:0000259" key="8">
    <source>
        <dbReference type="Pfam" id="PF13407"/>
    </source>
</evidence>
<evidence type="ECO:0000256" key="3">
    <source>
        <dbReference type="ARBA" id="ARBA00011262"/>
    </source>
</evidence>
<evidence type="ECO:0000256" key="6">
    <source>
        <dbReference type="ARBA" id="ARBA00022764"/>
    </source>
</evidence>
<evidence type="ECO:0000313" key="9">
    <source>
        <dbReference type="EMBL" id="EYU15259.1"/>
    </source>
</evidence>
<dbReference type="AlphaFoldDB" id="A0A022PI94"/>
<keyword evidence="10" id="KW-1185">Reference proteome</keyword>
<dbReference type="InterPro" id="IPR025997">
    <property type="entry name" value="SBP_2_dom"/>
</dbReference>
<dbReference type="SUPFAM" id="SSF53822">
    <property type="entry name" value="Periplasmic binding protein-like I"/>
    <property type="match status" value="1"/>
</dbReference>
<evidence type="ECO:0000256" key="4">
    <source>
        <dbReference type="ARBA" id="ARBA00014452"/>
    </source>
</evidence>
<comment type="caution">
    <text evidence="9">The sequence shown here is derived from an EMBL/GenBank/DDBJ whole genome shotgun (WGS) entry which is preliminary data.</text>
</comment>
<evidence type="ECO:0000256" key="7">
    <source>
        <dbReference type="ARBA" id="ARBA00025060"/>
    </source>
</evidence>
<name>A0A022PI94_9GAMM</name>
<dbReference type="GO" id="GO:0030288">
    <property type="term" value="C:outer membrane-bounded periplasmic space"/>
    <property type="evidence" value="ECO:0007669"/>
    <property type="project" value="TreeGrafter"/>
</dbReference>
<evidence type="ECO:0000256" key="5">
    <source>
        <dbReference type="ARBA" id="ARBA00022729"/>
    </source>
</evidence>
<keyword evidence="6" id="KW-0574">Periplasm</keyword>
<evidence type="ECO:0000256" key="2">
    <source>
        <dbReference type="ARBA" id="ARBA00007639"/>
    </source>
</evidence>
<proteinExistence type="inferred from homology"/>
<dbReference type="Gene3D" id="3.40.50.2300">
    <property type="match status" value="2"/>
</dbReference>
<keyword evidence="5" id="KW-0732">Signal</keyword>
<dbReference type="GO" id="GO:0030246">
    <property type="term" value="F:carbohydrate binding"/>
    <property type="evidence" value="ECO:0007669"/>
    <property type="project" value="TreeGrafter"/>
</dbReference>
<dbReference type="CDD" id="cd20003">
    <property type="entry name" value="PBP1_LsrB_Quorum_Sensing"/>
    <property type="match status" value="1"/>
</dbReference>
<dbReference type="PANTHER" id="PTHR30036">
    <property type="entry name" value="D-XYLOSE-BINDING PERIPLASMIC PROTEIN"/>
    <property type="match status" value="1"/>
</dbReference>
<comment type="function">
    <text evidence="7">Part of the ABC transporter complex LsrABCD involved in autoinducer 2 (AI-2) import. Binds AI-2 and delivers it to the LsrC and LsrD permeases.</text>
</comment>
<dbReference type="NCBIfam" id="NF011937">
    <property type="entry name" value="PRK15408.1"/>
    <property type="match status" value="1"/>
</dbReference>
<dbReference type="PATRIC" id="fig|1393736.3.peg.2288"/>
<dbReference type="Pfam" id="PF13407">
    <property type="entry name" value="Peripla_BP_4"/>
    <property type="match status" value="1"/>
</dbReference>